<evidence type="ECO:0000313" key="4">
    <source>
        <dbReference type="EMBL" id="KAH6879537.1"/>
    </source>
</evidence>
<feature type="domain" description="Zn(2)-C6 fungal-type" evidence="3">
    <location>
        <begin position="25"/>
        <end position="56"/>
    </location>
</feature>
<dbReference type="SMART" id="SM00066">
    <property type="entry name" value="GAL4"/>
    <property type="match status" value="1"/>
</dbReference>
<dbReference type="SUPFAM" id="SSF57701">
    <property type="entry name" value="Zn2/Cys6 DNA-binding domain"/>
    <property type="match status" value="1"/>
</dbReference>
<dbReference type="OrthoDB" id="2123952at2759"/>
<dbReference type="EMBL" id="JAGPYM010000029">
    <property type="protein sequence ID" value="KAH6879537.1"/>
    <property type="molecule type" value="Genomic_DNA"/>
</dbReference>
<accession>A0A9P8VX52</accession>
<sequence>MVESNMSDSPIAEPTRKRKKRSYVACRRCHGLKVKCSGGMPCQRCQSARQASLCEYPTRERRVTVSAR</sequence>
<feature type="region of interest" description="Disordered" evidence="2">
    <location>
        <begin position="1"/>
        <end position="20"/>
    </location>
</feature>
<dbReference type="Gene3D" id="4.10.240.10">
    <property type="entry name" value="Zn(2)-C6 fungal-type DNA-binding domain"/>
    <property type="match status" value="1"/>
</dbReference>
<evidence type="ECO:0000259" key="3">
    <source>
        <dbReference type="PROSITE" id="PS50048"/>
    </source>
</evidence>
<protein>
    <recommendedName>
        <fullName evidence="3">Zn(2)-C6 fungal-type domain-containing protein</fullName>
    </recommendedName>
</protein>
<keyword evidence="1" id="KW-0539">Nucleus</keyword>
<dbReference type="PROSITE" id="PS50048">
    <property type="entry name" value="ZN2_CY6_FUNGAL_2"/>
    <property type="match status" value="1"/>
</dbReference>
<dbReference type="GO" id="GO:0008270">
    <property type="term" value="F:zinc ion binding"/>
    <property type="evidence" value="ECO:0007669"/>
    <property type="project" value="InterPro"/>
</dbReference>
<dbReference type="AlphaFoldDB" id="A0A9P8VX52"/>
<evidence type="ECO:0000256" key="1">
    <source>
        <dbReference type="ARBA" id="ARBA00023242"/>
    </source>
</evidence>
<dbReference type="GO" id="GO:0000981">
    <property type="term" value="F:DNA-binding transcription factor activity, RNA polymerase II-specific"/>
    <property type="evidence" value="ECO:0007669"/>
    <property type="project" value="InterPro"/>
</dbReference>
<name>A0A9P8VX52_9HYPO</name>
<evidence type="ECO:0000313" key="5">
    <source>
        <dbReference type="Proteomes" id="UP000777438"/>
    </source>
</evidence>
<dbReference type="PROSITE" id="PS00463">
    <property type="entry name" value="ZN2_CY6_FUNGAL_1"/>
    <property type="match status" value="1"/>
</dbReference>
<evidence type="ECO:0000256" key="2">
    <source>
        <dbReference type="SAM" id="MobiDB-lite"/>
    </source>
</evidence>
<dbReference type="Pfam" id="PF00172">
    <property type="entry name" value="Zn_clus"/>
    <property type="match status" value="1"/>
</dbReference>
<organism evidence="4 5">
    <name type="scientific">Thelonectria olida</name>
    <dbReference type="NCBI Taxonomy" id="1576542"/>
    <lineage>
        <taxon>Eukaryota</taxon>
        <taxon>Fungi</taxon>
        <taxon>Dikarya</taxon>
        <taxon>Ascomycota</taxon>
        <taxon>Pezizomycotina</taxon>
        <taxon>Sordariomycetes</taxon>
        <taxon>Hypocreomycetidae</taxon>
        <taxon>Hypocreales</taxon>
        <taxon>Nectriaceae</taxon>
        <taxon>Thelonectria</taxon>
    </lineage>
</organism>
<reference evidence="4 5" key="1">
    <citation type="journal article" date="2021" name="Nat. Commun.">
        <title>Genetic determinants of endophytism in the Arabidopsis root mycobiome.</title>
        <authorList>
            <person name="Mesny F."/>
            <person name="Miyauchi S."/>
            <person name="Thiergart T."/>
            <person name="Pickel B."/>
            <person name="Atanasova L."/>
            <person name="Karlsson M."/>
            <person name="Huettel B."/>
            <person name="Barry K.W."/>
            <person name="Haridas S."/>
            <person name="Chen C."/>
            <person name="Bauer D."/>
            <person name="Andreopoulos W."/>
            <person name="Pangilinan J."/>
            <person name="LaButti K."/>
            <person name="Riley R."/>
            <person name="Lipzen A."/>
            <person name="Clum A."/>
            <person name="Drula E."/>
            <person name="Henrissat B."/>
            <person name="Kohler A."/>
            <person name="Grigoriev I.V."/>
            <person name="Martin F.M."/>
            <person name="Hacquard S."/>
        </authorList>
    </citation>
    <scope>NUCLEOTIDE SEQUENCE [LARGE SCALE GENOMIC DNA]</scope>
    <source>
        <strain evidence="4 5">MPI-CAGE-CH-0241</strain>
    </source>
</reference>
<comment type="caution">
    <text evidence="4">The sequence shown here is derived from an EMBL/GenBank/DDBJ whole genome shotgun (WGS) entry which is preliminary data.</text>
</comment>
<keyword evidence="5" id="KW-1185">Reference proteome</keyword>
<dbReference type="Proteomes" id="UP000777438">
    <property type="component" value="Unassembled WGS sequence"/>
</dbReference>
<dbReference type="InterPro" id="IPR001138">
    <property type="entry name" value="Zn2Cys6_DnaBD"/>
</dbReference>
<proteinExistence type="predicted"/>
<dbReference type="InterPro" id="IPR036864">
    <property type="entry name" value="Zn2-C6_fun-type_DNA-bd_sf"/>
</dbReference>
<gene>
    <name evidence="4" type="ORF">B0T10DRAFT_496558</name>
</gene>